<dbReference type="OrthoDB" id="324900at2"/>
<feature type="domain" description="CAAX prenyl protease 2/Lysostaphin resistance protein A-like" evidence="1">
    <location>
        <begin position="130"/>
        <end position="224"/>
    </location>
</feature>
<comment type="caution">
    <text evidence="2">The sequence shown here is derived from an EMBL/GenBank/DDBJ whole genome shotgun (WGS) entry which is preliminary data.</text>
</comment>
<evidence type="ECO:0000313" key="3">
    <source>
        <dbReference type="Proteomes" id="UP000006443"/>
    </source>
</evidence>
<protein>
    <submittedName>
        <fullName evidence="2">Abortive infection protein</fullName>
    </submittedName>
</protein>
<evidence type="ECO:0000259" key="1">
    <source>
        <dbReference type="Pfam" id="PF02517"/>
    </source>
</evidence>
<dbReference type="GO" id="GO:0080120">
    <property type="term" value="P:CAAX-box protein maturation"/>
    <property type="evidence" value="ECO:0007669"/>
    <property type="project" value="UniProtKB-ARBA"/>
</dbReference>
<dbReference type="EMBL" id="ACJM01000001">
    <property type="protein sequence ID" value="EEG78980.1"/>
    <property type="molecule type" value="Genomic_DNA"/>
</dbReference>
<dbReference type="PANTHER" id="PTHR39430:SF1">
    <property type="entry name" value="PROTEASE"/>
    <property type="match status" value="1"/>
</dbReference>
<evidence type="ECO:0000313" key="2">
    <source>
        <dbReference type="EMBL" id="EEG78980.1"/>
    </source>
</evidence>
<keyword evidence="3" id="KW-1185">Reference proteome</keyword>
<dbReference type="InterPro" id="IPR003675">
    <property type="entry name" value="Rce1/LyrA-like_dom"/>
</dbReference>
<dbReference type="GO" id="GO:0004175">
    <property type="term" value="F:endopeptidase activity"/>
    <property type="evidence" value="ECO:0007669"/>
    <property type="project" value="UniProtKB-ARBA"/>
</dbReference>
<accession>C0GCP5</accession>
<reference evidence="2 3" key="1">
    <citation type="submission" date="2009-02" db="EMBL/GenBank/DDBJ databases">
        <title>Sequencing of the draft genome and assembly of Dethiobacter alkaliphilus AHT 1.</title>
        <authorList>
            <consortium name="US DOE Joint Genome Institute (JGI-PGF)"/>
            <person name="Lucas S."/>
            <person name="Copeland A."/>
            <person name="Lapidus A."/>
            <person name="Glavina del Rio T."/>
            <person name="Dalin E."/>
            <person name="Tice H."/>
            <person name="Bruce D."/>
            <person name="Goodwin L."/>
            <person name="Pitluck S."/>
            <person name="Larimer F."/>
            <person name="Land M.L."/>
            <person name="Hauser L."/>
            <person name="Muyzer G."/>
        </authorList>
    </citation>
    <scope>NUCLEOTIDE SEQUENCE [LARGE SCALE GENOMIC DNA]</scope>
    <source>
        <strain evidence="2 3">AHT 1</strain>
    </source>
</reference>
<dbReference type="RefSeq" id="WP_008514093.1">
    <property type="nucleotide sequence ID" value="NZ_ACJM01000001.1"/>
</dbReference>
<dbReference type="STRING" id="555088.DealDRAFT_0254"/>
<proteinExistence type="predicted"/>
<dbReference type="AlphaFoldDB" id="C0GCP5"/>
<sequence>MKILVITGKIVLTVVVVFVLTFVAVMVLGLLGSVLSGQMDPAQFVQLPLVNRLLLIISTAVNIGAVLIMYYLFERKRGWSLGWRQRERWRLGKEGAIWGIGIMTAAFMVIWALGGLQVTGFTLESGVIDALLFSVVLFAVVAVGEELLCRGYWYGLIKNDFGSQAAIVGTSVVFAALHLMNSNVLQSPVPFINLLLAGVLLGVAREVTGGLWVPMGIHFTWNLFQGNIFGFAVSGLQIEHSVIQIETAGSQLLSGGGFGAEGSLVTTAILVAFTLVIARKYQNDVIYKR</sequence>
<dbReference type="Pfam" id="PF02517">
    <property type="entry name" value="Rce1-like"/>
    <property type="match status" value="1"/>
</dbReference>
<organism evidence="2 3">
    <name type="scientific">Dethiobacter alkaliphilus AHT 1</name>
    <dbReference type="NCBI Taxonomy" id="555088"/>
    <lineage>
        <taxon>Bacteria</taxon>
        <taxon>Bacillati</taxon>
        <taxon>Bacillota</taxon>
        <taxon>Dethiobacteria</taxon>
        <taxon>Dethiobacterales</taxon>
        <taxon>Dethiobacteraceae</taxon>
        <taxon>Dethiobacter</taxon>
    </lineage>
</organism>
<name>C0GCP5_DETAL</name>
<dbReference type="PANTHER" id="PTHR39430">
    <property type="entry name" value="MEMBRANE-ASSOCIATED PROTEASE-RELATED"/>
    <property type="match status" value="1"/>
</dbReference>
<dbReference type="Proteomes" id="UP000006443">
    <property type="component" value="Unassembled WGS sequence"/>
</dbReference>
<dbReference type="eggNOG" id="COG1266">
    <property type="taxonomic scope" value="Bacteria"/>
</dbReference>
<gene>
    <name evidence="2" type="ORF">DealDRAFT_0254</name>
</gene>